<proteinExistence type="predicted"/>
<gene>
    <name evidence="2" type="ORF">J2X21_003719</name>
</gene>
<comment type="caution">
    <text evidence="2">The sequence shown here is derived from an EMBL/GenBank/DDBJ whole genome shotgun (WGS) entry which is preliminary data.</text>
</comment>
<keyword evidence="1" id="KW-0812">Transmembrane</keyword>
<name>A0ABU2AF03_9BURK</name>
<evidence type="ECO:0000313" key="3">
    <source>
        <dbReference type="Proteomes" id="UP001180825"/>
    </source>
</evidence>
<dbReference type="Proteomes" id="UP001180825">
    <property type="component" value="Unassembled WGS sequence"/>
</dbReference>
<feature type="transmembrane region" description="Helical" evidence="1">
    <location>
        <begin position="36"/>
        <end position="59"/>
    </location>
</feature>
<evidence type="ECO:0000313" key="2">
    <source>
        <dbReference type="EMBL" id="MDR7334563.1"/>
    </source>
</evidence>
<keyword evidence="1" id="KW-0472">Membrane</keyword>
<keyword evidence="3" id="KW-1185">Reference proteome</keyword>
<organism evidence="2 3">
    <name type="scientific">Roseateles asaccharophilus</name>
    <dbReference type="NCBI Taxonomy" id="582607"/>
    <lineage>
        <taxon>Bacteria</taxon>
        <taxon>Pseudomonadati</taxon>
        <taxon>Pseudomonadota</taxon>
        <taxon>Betaproteobacteria</taxon>
        <taxon>Burkholderiales</taxon>
        <taxon>Sphaerotilaceae</taxon>
        <taxon>Roseateles</taxon>
    </lineage>
</organism>
<keyword evidence="1" id="KW-1133">Transmembrane helix</keyword>
<accession>A0ABU2AF03</accession>
<dbReference type="RefSeq" id="WP_310331072.1">
    <property type="nucleotide sequence ID" value="NZ_JAVDXV010000007.1"/>
</dbReference>
<protein>
    <submittedName>
        <fullName evidence="2">Uncharacterized protein</fullName>
    </submittedName>
</protein>
<dbReference type="EMBL" id="JAVDXV010000007">
    <property type="protein sequence ID" value="MDR7334563.1"/>
    <property type="molecule type" value="Genomic_DNA"/>
</dbReference>
<evidence type="ECO:0000256" key="1">
    <source>
        <dbReference type="SAM" id="Phobius"/>
    </source>
</evidence>
<sequence length="139" mass="15236">MSLTRESVGSRSGKSFNGDDGSHAFAKPDRVDTLSWLKALVAAAILVPLLMYAGAVWYLREQAFANAALRIERAARVSEERALKVFETDLAMLTRTLDLLGDDSIETLLAKEQALHQQLNGLMKSTNSSTVLLGCRRNV</sequence>
<reference evidence="2 3" key="1">
    <citation type="submission" date="2023-07" db="EMBL/GenBank/DDBJ databases">
        <title>Sorghum-associated microbial communities from plants grown in Nebraska, USA.</title>
        <authorList>
            <person name="Schachtman D."/>
        </authorList>
    </citation>
    <scope>NUCLEOTIDE SEQUENCE [LARGE SCALE GENOMIC DNA]</scope>
    <source>
        <strain evidence="2 3">BE316</strain>
    </source>
</reference>